<dbReference type="InterPro" id="IPR056948">
    <property type="entry name" value="PNGaseA_N"/>
</dbReference>
<dbReference type="InterPro" id="IPR021102">
    <property type="entry name" value="PNGase_A"/>
</dbReference>
<evidence type="ECO:0000259" key="1">
    <source>
        <dbReference type="Pfam" id="PF12222"/>
    </source>
</evidence>
<sequence length="123" mass="13636">MWNPVASIGCFDLPSYDIELTPFLGTLLNGGIHNLSFDIGNAVSVWYIDANLHIWLDHQSSKTTGELVSSNTEPLHLSSTMAMKGVVMESRVKAQRMISSQGWVQSSHGKITSHVTQMLHFIH</sequence>
<dbReference type="Proteomes" id="UP001154282">
    <property type="component" value="Unassembled WGS sequence"/>
</dbReference>
<dbReference type="Pfam" id="PF12222">
    <property type="entry name" value="PNGaseA"/>
    <property type="match status" value="1"/>
</dbReference>
<organism evidence="2 3">
    <name type="scientific">Linum tenue</name>
    <dbReference type="NCBI Taxonomy" id="586396"/>
    <lineage>
        <taxon>Eukaryota</taxon>
        <taxon>Viridiplantae</taxon>
        <taxon>Streptophyta</taxon>
        <taxon>Embryophyta</taxon>
        <taxon>Tracheophyta</taxon>
        <taxon>Spermatophyta</taxon>
        <taxon>Magnoliopsida</taxon>
        <taxon>eudicotyledons</taxon>
        <taxon>Gunneridae</taxon>
        <taxon>Pentapetalae</taxon>
        <taxon>rosids</taxon>
        <taxon>fabids</taxon>
        <taxon>Malpighiales</taxon>
        <taxon>Linaceae</taxon>
        <taxon>Linum</taxon>
    </lineage>
</organism>
<gene>
    <name evidence="2" type="ORF">LITE_LOCUS19226</name>
</gene>
<reference evidence="2" key="1">
    <citation type="submission" date="2022-08" db="EMBL/GenBank/DDBJ databases">
        <authorList>
            <person name="Gutierrez-Valencia J."/>
        </authorList>
    </citation>
    <scope>NUCLEOTIDE SEQUENCE</scope>
</reference>
<dbReference type="EMBL" id="CAMGYJ010000005">
    <property type="protein sequence ID" value="CAI0422684.1"/>
    <property type="molecule type" value="Genomic_DNA"/>
</dbReference>
<comment type="caution">
    <text evidence="2">The sequence shown here is derived from an EMBL/GenBank/DDBJ whole genome shotgun (WGS) entry which is preliminary data.</text>
</comment>
<proteinExistence type="predicted"/>
<accession>A0AAV0KP65</accession>
<evidence type="ECO:0000313" key="3">
    <source>
        <dbReference type="Proteomes" id="UP001154282"/>
    </source>
</evidence>
<dbReference type="AlphaFoldDB" id="A0AAV0KP65"/>
<name>A0AAV0KP65_9ROSI</name>
<keyword evidence="3" id="KW-1185">Reference proteome</keyword>
<dbReference type="PANTHER" id="PTHR31104">
    <property type="entry name" value="PEPTIDE-N4-(N-ACETYL-BETA-GLUCOSAMINYL)ASPARAGINE AMIDASE A PROTEIN"/>
    <property type="match status" value="1"/>
</dbReference>
<evidence type="ECO:0000313" key="2">
    <source>
        <dbReference type="EMBL" id="CAI0422684.1"/>
    </source>
</evidence>
<feature type="domain" description="Peptide N-acetyl-beta-D-glucosaminyl asparaginase amidase A N-terminal" evidence="1">
    <location>
        <begin position="1"/>
        <end position="72"/>
    </location>
</feature>
<protein>
    <recommendedName>
        <fullName evidence="1">Peptide N-acetyl-beta-D-glucosaminyl asparaginase amidase A N-terminal domain-containing protein</fullName>
    </recommendedName>
</protein>